<dbReference type="PROSITE" id="PS51257">
    <property type="entry name" value="PROKAR_LIPOPROTEIN"/>
    <property type="match status" value="1"/>
</dbReference>
<dbReference type="OrthoDB" id="140419at2"/>
<organism evidence="2 3">
    <name type="scientific">Fontimonas thermophila</name>
    <dbReference type="NCBI Taxonomy" id="1076937"/>
    <lineage>
        <taxon>Bacteria</taxon>
        <taxon>Pseudomonadati</taxon>
        <taxon>Pseudomonadota</taxon>
        <taxon>Gammaproteobacteria</taxon>
        <taxon>Nevskiales</taxon>
        <taxon>Nevskiaceae</taxon>
        <taxon>Fontimonas</taxon>
    </lineage>
</organism>
<evidence type="ECO:0008006" key="4">
    <source>
        <dbReference type="Google" id="ProtNLM"/>
    </source>
</evidence>
<dbReference type="STRING" id="1076937.SAMN04488120_101162"/>
<evidence type="ECO:0000313" key="3">
    <source>
        <dbReference type="Proteomes" id="UP000199771"/>
    </source>
</evidence>
<name>A0A1I2H634_9GAMM</name>
<evidence type="ECO:0000256" key="1">
    <source>
        <dbReference type="SAM" id="SignalP"/>
    </source>
</evidence>
<feature type="signal peptide" evidence="1">
    <location>
        <begin position="1"/>
        <end position="22"/>
    </location>
</feature>
<accession>A0A1I2H634</accession>
<dbReference type="RefSeq" id="WP_143383584.1">
    <property type="nucleotide sequence ID" value="NZ_FOOC01000001.1"/>
</dbReference>
<reference evidence="2 3" key="1">
    <citation type="submission" date="2016-10" db="EMBL/GenBank/DDBJ databases">
        <authorList>
            <person name="de Groot N.N."/>
        </authorList>
    </citation>
    <scope>NUCLEOTIDE SEQUENCE [LARGE SCALE GENOMIC DNA]</scope>
    <source>
        <strain evidence="2 3">DSM 23609</strain>
    </source>
</reference>
<feature type="chain" id="PRO_5011790228" description="DUF885 domain-containing protein" evidence="1">
    <location>
        <begin position="23"/>
        <end position="436"/>
    </location>
</feature>
<dbReference type="Proteomes" id="UP000199771">
    <property type="component" value="Unassembled WGS sequence"/>
</dbReference>
<proteinExistence type="predicted"/>
<evidence type="ECO:0000313" key="2">
    <source>
        <dbReference type="EMBL" id="SFF24879.1"/>
    </source>
</evidence>
<gene>
    <name evidence="2" type="ORF">SAMN04488120_101162</name>
</gene>
<dbReference type="EMBL" id="FOOC01000001">
    <property type="protein sequence ID" value="SFF24879.1"/>
    <property type="molecule type" value="Genomic_DNA"/>
</dbReference>
<dbReference type="AlphaFoldDB" id="A0A1I2H634"/>
<keyword evidence="3" id="KW-1185">Reference proteome</keyword>
<keyword evidence="1" id="KW-0732">Signal</keyword>
<sequence>MSKHYLLMFAAVLCACSTPAPRPDDAAPMNRIAETYVRLVLAVGQHDPLYVDAYYGPAAWRTEAAAAPLALARIAEQAQATRAALAAMPVSPDPLVVLRQRYLLRQLDALLVHTRALQGERLGFDAQARALYDVVPPPVTDTELRARLAPLAALLPGDGTLAQRYNAYLERFAIPPKRLETVMRAAIEEARRRTARFIDLPPGENFELVLVRGQPWSAYNWYQGGYRSRIEINTDLPVTVARALELAVHEGYPGHHVYNCLLEKALVRDRGWIEYSVYPLFSPQSLIAEGSADYALELTFPRAERIAFLRDVLFPLAGFDPAEAQRYVEVTAAADVIGLATIAAAREFLDGRADAAQTRQRLQDLALASPARAAQRVDFFRRYGSYIVNYALGEALVARYVEARAGSDPAARWRVFAELLASPRLPSDLRAAAPDR</sequence>
<protein>
    <recommendedName>
        <fullName evidence="4">DUF885 domain-containing protein</fullName>
    </recommendedName>
</protein>